<dbReference type="RefSeq" id="WP_122164883.1">
    <property type="nucleotide sequence ID" value="NZ_JAMOIB010000005.1"/>
</dbReference>
<dbReference type="Proteomes" id="UP000269774">
    <property type="component" value="Unassembled WGS sequence"/>
</dbReference>
<sequence length="86" mass="9133">MIRSIGVAVLSSLVATSGFAKSDLKVEATAPVEYHYGMELDIKRVISLTDTSDKAGVVPVTLIYEDSQGNVRSIEFSQAGRLGSEG</sequence>
<reference evidence="1 2" key="1">
    <citation type="submission" date="2018-10" db="EMBL/GenBank/DDBJ databases">
        <title>Pseudomonas zhaodongensis NEAU-ST5-21(T) genome.</title>
        <authorList>
            <person name="Peng J."/>
            <person name="Liu Z.-P."/>
        </authorList>
    </citation>
    <scope>NUCLEOTIDE SEQUENCE [LARGE SCALE GENOMIC DNA]</scope>
    <source>
        <strain evidence="1 2">NEAU-ST5-21</strain>
    </source>
</reference>
<dbReference type="Gene3D" id="2.30.140.50">
    <property type="entry name" value="Protein of unknown function DUF2790"/>
    <property type="match status" value="1"/>
</dbReference>
<name>A0A3M2HU24_9GAMM</name>
<dbReference type="AlphaFoldDB" id="A0A3M2HU24"/>
<gene>
    <name evidence="1" type="ORF">EA797_09000</name>
</gene>
<accession>A0A3M2HU24</accession>
<dbReference type="OrthoDB" id="6903763at2"/>
<protein>
    <submittedName>
        <fullName evidence="1">DUF2790 domain-containing protein</fullName>
    </submittedName>
</protein>
<proteinExistence type="predicted"/>
<dbReference type="InterPro" id="IPR021245">
    <property type="entry name" value="DUF2790"/>
</dbReference>
<dbReference type="Pfam" id="PF10976">
    <property type="entry name" value="DUF2790"/>
    <property type="match status" value="1"/>
</dbReference>
<organism evidence="1 2">
    <name type="scientific">Stutzerimonas zhaodongensis</name>
    <dbReference type="NCBI Taxonomy" id="1176257"/>
    <lineage>
        <taxon>Bacteria</taxon>
        <taxon>Pseudomonadati</taxon>
        <taxon>Pseudomonadota</taxon>
        <taxon>Gammaproteobacteria</taxon>
        <taxon>Pseudomonadales</taxon>
        <taxon>Pseudomonadaceae</taxon>
        <taxon>Stutzerimonas</taxon>
    </lineage>
</organism>
<dbReference type="EMBL" id="RFFM01000002">
    <property type="protein sequence ID" value="RMH89687.1"/>
    <property type="molecule type" value="Genomic_DNA"/>
</dbReference>
<evidence type="ECO:0000313" key="2">
    <source>
        <dbReference type="Proteomes" id="UP000269774"/>
    </source>
</evidence>
<comment type="caution">
    <text evidence="1">The sequence shown here is derived from an EMBL/GenBank/DDBJ whole genome shotgun (WGS) entry which is preliminary data.</text>
</comment>
<keyword evidence="2" id="KW-1185">Reference proteome</keyword>
<evidence type="ECO:0000313" key="1">
    <source>
        <dbReference type="EMBL" id="RMH89687.1"/>
    </source>
</evidence>